<feature type="compositionally biased region" description="Basic residues" evidence="1">
    <location>
        <begin position="84"/>
        <end position="94"/>
    </location>
</feature>
<reference evidence="2" key="1">
    <citation type="journal article" date="2020" name="Cell">
        <title>Large-Scale Comparative Analyses of Tick Genomes Elucidate Their Genetic Diversity and Vector Capacities.</title>
        <authorList>
            <consortium name="Tick Genome and Microbiome Consortium (TIGMIC)"/>
            <person name="Jia N."/>
            <person name="Wang J."/>
            <person name="Shi W."/>
            <person name="Du L."/>
            <person name="Sun Y."/>
            <person name="Zhan W."/>
            <person name="Jiang J.F."/>
            <person name="Wang Q."/>
            <person name="Zhang B."/>
            <person name="Ji P."/>
            <person name="Bell-Sakyi L."/>
            <person name="Cui X.M."/>
            <person name="Yuan T.T."/>
            <person name="Jiang B.G."/>
            <person name="Yang W.F."/>
            <person name="Lam T.T."/>
            <person name="Chang Q.C."/>
            <person name="Ding S.J."/>
            <person name="Wang X.J."/>
            <person name="Zhu J.G."/>
            <person name="Ruan X.D."/>
            <person name="Zhao L."/>
            <person name="Wei J.T."/>
            <person name="Ye R.Z."/>
            <person name="Que T.C."/>
            <person name="Du C.H."/>
            <person name="Zhou Y.H."/>
            <person name="Cheng J.X."/>
            <person name="Dai P.F."/>
            <person name="Guo W.B."/>
            <person name="Han X.H."/>
            <person name="Huang E.J."/>
            <person name="Li L.F."/>
            <person name="Wei W."/>
            <person name="Gao Y.C."/>
            <person name="Liu J.Z."/>
            <person name="Shao H.Z."/>
            <person name="Wang X."/>
            <person name="Wang C.C."/>
            <person name="Yang T.C."/>
            <person name="Huo Q.B."/>
            <person name="Li W."/>
            <person name="Chen H.Y."/>
            <person name="Chen S.E."/>
            <person name="Zhou L.G."/>
            <person name="Ni X.B."/>
            <person name="Tian J.H."/>
            <person name="Sheng Y."/>
            <person name="Liu T."/>
            <person name="Pan Y.S."/>
            <person name="Xia L.Y."/>
            <person name="Li J."/>
            <person name="Zhao F."/>
            <person name="Cao W.C."/>
        </authorList>
    </citation>
    <scope>NUCLEOTIDE SEQUENCE</scope>
    <source>
        <strain evidence="2">Rmic-2018</strain>
    </source>
</reference>
<dbReference type="AlphaFoldDB" id="A0A9J6DJ07"/>
<dbReference type="Proteomes" id="UP000821866">
    <property type="component" value="Chromosome 7"/>
</dbReference>
<evidence type="ECO:0000313" key="2">
    <source>
        <dbReference type="EMBL" id="KAH8022189.1"/>
    </source>
</evidence>
<comment type="caution">
    <text evidence="2">The sequence shown here is derived from an EMBL/GenBank/DDBJ whole genome shotgun (WGS) entry which is preliminary data.</text>
</comment>
<keyword evidence="3" id="KW-1185">Reference proteome</keyword>
<protein>
    <submittedName>
        <fullName evidence="2">Uncharacterized protein</fullName>
    </submittedName>
</protein>
<name>A0A9J6DJ07_RHIMP</name>
<gene>
    <name evidence="2" type="ORF">HPB51_023039</name>
</gene>
<feature type="compositionally biased region" description="Polar residues" evidence="1">
    <location>
        <begin position="58"/>
        <end position="70"/>
    </location>
</feature>
<evidence type="ECO:0000313" key="3">
    <source>
        <dbReference type="Proteomes" id="UP000821866"/>
    </source>
</evidence>
<dbReference type="VEuPathDB" id="VectorBase:LOC119174145"/>
<evidence type="ECO:0000256" key="1">
    <source>
        <dbReference type="SAM" id="MobiDB-lite"/>
    </source>
</evidence>
<proteinExistence type="predicted"/>
<accession>A0A9J6DJ07</accession>
<reference evidence="2" key="2">
    <citation type="submission" date="2021-09" db="EMBL/GenBank/DDBJ databases">
        <authorList>
            <person name="Jia N."/>
            <person name="Wang J."/>
            <person name="Shi W."/>
            <person name="Du L."/>
            <person name="Sun Y."/>
            <person name="Zhan W."/>
            <person name="Jiang J."/>
            <person name="Wang Q."/>
            <person name="Zhang B."/>
            <person name="Ji P."/>
            <person name="Sakyi L.B."/>
            <person name="Cui X."/>
            <person name="Yuan T."/>
            <person name="Jiang B."/>
            <person name="Yang W."/>
            <person name="Lam T.T.-Y."/>
            <person name="Chang Q."/>
            <person name="Ding S."/>
            <person name="Wang X."/>
            <person name="Zhu J."/>
            <person name="Ruan X."/>
            <person name="Zhao L."/>
            <person name="Wei J."/>
            <person name="Que T."/>
            <person name="Du C."/>
            <person name="Cheng J."/>
            <person name="Dai P."/>
            <person name="Han X."/>
            <person name="Huang E."/>
            <person name="Gao Y."/>
            <person name="Liu J."/>
            <person name="Shao H."/>
            <person name="Ye R."/>
            <person name="Li L."/>
            <person name="Wei W."/>
            <person name="Wang X."/>
            <person name="Wang C."/>
            <person name="Huo Q."/>
            <person name="Li W."/>
            <person name="Guo W."/>
            <person name="Chen H."/>
            <person name="Chen S."/>
            <person name="Zhou L."/>
            <person name="Zhou L."/>
            <person name="Ni X."/>
            <person name="Tian J."/>
            <person name="Zhou Y."/>
            <person name="Sheng Y."/>
            <person name="Liu T."/>
            <person name="Pan Y."/>
            <person name="Xia L."/>
            <person name="Li J."/>
            <person name="Zhao F."/>
            <person name="Cao W."/>
        </authorList>
    </citation>
    <scope>NUCLEOTIDE SEQUENCE</scope>
    <source>
        <strain evidence="2">Rmic-2018</strain>
        <tissue evidence="2">Larvae</tissue>
    </source>
</reference>
<dbReference type="EMBL" id="JABSTU010000009">
    <property type="protein sequence ID" value="KAH8022189.1"/>
    <property type="molecule type" value="Genomic_DNA"/>
</dbReference>
<feature type="region of interest" description="Disordered" evidence="1">
    <location>
        <begin position="15"/>
        <end position="178"/>
    </location>
</feature>
<feature type="compositionally biased region" description="Polar residues" evidence="1">
    <location>
        <begin position="162"/>
        <end position="172"/>
    </location>
</feature>
<sequence>MKRCFCRRQVFQLAGEREQDDADSSMSDHSDGNEAYDPFQLDGADDQPDCAVGVRKTAATTTRDQGTQTGARPPVLVRQLLGRARARRFTRLSLRRQQQQQQQHSQMRKQERSPAKRTGAEGPHRPGEAPGSSPPVAEDWQRWQSCCVASMLMAPGEGGSTPSGEKPNQSPSLPIRSE</sequence>
<feature type="compositionally biased region" description="Basic and acidic residues" evidence="1">
    <location>
        <begin position="108"/>
        <end position="127"/>
    </location>
</feature>
<feature type="compositionally biased region" description="Low complexity" evidence="1">
    <location>
        <begin position="95"/>
        <end position="105"/>
    </location>
</feature>
<organism evidence="2 3">
    <name type="scientific">Rhipicephalus microplus</name>
    <name type="common">Cattle tick</name>
    <name type="synonym">Boophilus microplus</name>
    <dbReference type="NCBI Taxonomy" id="6941"/>
    <lineage>
        <taxon>Eukaryota</taxon>
        <taxon>Metazoa</taxon>
        <taxon>Ecdysozoa</taxon>
        <taxon>Arthropoda</taxon>
        <taxon>Chelicerata</taxon>
        <taxon>Arachnida</taxon>
        <taxon>Acari</taxon>
        <taxon>Parasitiformes</taxon>
        <taxon>Ixodida</taxon>
        <taxon>Ixodoidea</taxon>
        <taxon>Ixodidae</taxon>
        <taxon>Rhipicephalinae</taxon>
        <taxon>Rhipicephalus</taxon>
        <taxon>Boophilus</taxon>
    </lineage>
</organism>